<dbReference type="AlphaFoldDB" id="A0A266LMJ5"/>
<dbReference type="InterPro" id="IPR010906">
    <property type="entry name" value="Phage_lambda_Nu1_terminase-ssu"/>
</dbReference>
<reference evidence="1 2" key="1">
    <citation type="submission" date="2017-08" db="EMBL/GenBank/DDBJ databases">
        <title>Genomic and metabolic characterisation of spoilage-associated Pseudomonas species.</title>
        <authorList>
            <person name="Stanborough T."/>
            <person name="Fegan N."/>
            <person name="Powell S.M."/>
            <person name="Singh T."/>
            <person name="Tamplin M.L."/>
            <person name="Chandry P.S."/>
        </authorList>
    </citation>
    <scope>NUCLEOTIDE SEQUENCE [LARGE SCALE GENOMIC DNA]</scope>
    <source>
        <strain evidence="1 2">F1820</strain>
    </source>
</reference>
<name>A0A266LMJ5_PSEFR</name>
<protein>
    <submittedName>
        <fullName evidence="1">DNA-packaging protein</fullName>
    </submittedName>
</protein>
<dbReference type="RefSeq" id="WP_095031223.1">
    <property type="nucleotide sequence ID" value="NZ_NQKL01000032.1"/>
</dbReference>
<dbReference type="Proteomes" id="UP000216113">
    <property type="component" value="Unassembled WGS sequence"/>
</dbReference>
<organism evidence="1 2">
    <name type="scientific">Pseudomonas fragi</name>
    <dbReference type="NCBI Taxonomy" id="296"/>
    <lineage>
        <taxon>Bacteria</taxon>
        <taxon>Pseudomonadati</taxon>
        <taxon>Pseudomonadota</taxon>
        <taxon>Gammaproteobacteria</taxon>
        <taxon>Pseudomonadales</taxon>
        <taxon>Pseudomonadaceae</taxon>
        <taxon>Pseudomonas</taxon>
    </lineage>
</organism>
<proteinExistence type="predicted"/>
<dbReference type="EMBL" id="NQKL01000032">
    <property type="protein sequence ID" value="OZY39288.1"/>
    <property type="molecule type" value="Genomic_DNA"/>
</dbReference>
<comment type="caution">
    <text evidence="1">The sequence shown here is derived from an EMBL/GenBank/DDBJ whole genome shotgun (WGS) entry which is preliminary data.</text>
</comment>
<sequence length="184" mass="20428">MANTSIARQPFWLNKKRMAESLGISVQAFDKWGVEAVAKVGRESFYDVRSILDNRLKHQGVKHQPAGPDGETIDPFIEYRLLQERLRLTAGQATAQERKNLVTEKELVPVDFMVFALGRLAALLGSTLDTIPKSLKRKHPDIAIRHLEALEREIAVTRNEAAGLSEAIPEILDDYIATLGEGAG</sequence>
<accession>A0A266LMJ5</accession>
<evidence type="ECO:0000313" key="1">
    <source>
        <dbReference type="EMBL" id="OZY39288.1"/>
    </source>
</evidence>
<evidence type="ECO:0000313" key="2">
    <source>
        <dbReference type="Proteomes" id="UP000216113"/>
    </source>
</evidence>
<dbReference type="Pfam" id="PF07471">
    <property type="entry name" value="Phage_Nu1"/>
    <property type="match status" value="1"/>
</dbReference>
<gene>
    <name evidence="1" type="ORF">CJF43_23730</name>
</gene>